<dbReference type="EMBL" id="JAPHNI010000054">
    <property type="protein sequence ID" value="KAJ8117404.1"/>
    <property type="molecule type" value="Genomic_DNA"/>
</dbReference>
<accession>A0ACC2IQI0</accession>
<proteinExistence type="predicted"/>
<evidence type="ECO:0000313" key="2">
    <source>
        <dbReference type="Proteomes" id="UP001153331"/>
    </source>
</evidence>
<keyword evidence="2" id="KW-1185">Reference proteome</keyword>
<organism evidence="1 2">
    <name type="scientific">Boeremia exigua</name>
    <dbReference type="NCBI Taxonomy" id="749465"/>
    <lineage>
        <taxon>Eukaryota</taxon>
        <taxon>Fungi</taxon>
        <taxon>Dikarya</taxon>
        <taxon>Ascomycota</taxon>
        <taxon>Pezizomycotina</taxon>
        <taxon>Dothideomycetes</taxon>
        <taxon>Pleosporomycetidae</taxon>
        <taxon>Pleosporales</taxon>
        <taxon>Pleosporineae</taxon>
        <taxon>Didymellaceae</taxon>
        <taxon>Boeremia</taxon>
    </lineage>
</organism>
<comment type="caution">
    <text evidence="1">The sequence shown here is derived from an EMBL/GenBank/DDBJ whole genome shotgun (WGS) entry which is preliminary data.</text>
</comment>
<protein>
    <submittedName>
        <fullName evidence="1">Uncharacterized protein</fullName>
    </submittedName>
</protein>
<name>A0ACC2IQI0_9PLEO</name>
<gene>
    <name evidence="1" type="ORF">OPT61_g1398</name>
</gene>
<sequence length="459" mass="49381">MDANAFTLPFQFTKSLRREVYPSIDPKNPKLSAKGKAILITGATGGLGGEVARAWATAGAKGIVLVGRNKALLEEPASAISTISPSTKVLSVTAELTKEAEVENLFKQAKDAFGTVDVVLHAAGSMVGGPVGELEPSVWFSDFEVNVKGSYILAHYYLKAVESGTLIILGTLGSSFTAPGMSAYSGSKMALLKLAEYLDAEKSNLRVFTVHPGIVAATETNRGMVVDQLTPFAKDTGIQTGGLSLYLAQPNADYLKGSFVSVNWDVDEMESHKQEIVDQKLLKLGFLGAKLGPDECSNPQGGWKAGQGVAVESASVLWLGSSRQRATCLSSISSKKHSSSNWLRLLAYAVVNDSLPILYRTTFACLESADMLSQLIASVKDRKYRDFRLHELYDMLTIDKATLCAVKHAYRLGQQDWFTDKEMLQLIGEQASDLSAKSNINSDDSGESGIEMIVASSRS</sequence>
<evidence type="ECO:0000313" key="1">
    <source>
        <dbReference type="EMBL" id="KAJ8117404.1"/>
    </source>
</evidence>
<reference evidence="1" key="1">
    <citation type="submission" date="2022-11" db="EMBL/GenBank/DDBJ databases">
        <title>Genome Sequence of Boeremia exigua.</title>
        <authorList>
            <person name="Buettner E."/>
        </authorList>
    </citation>
    <scope>NUCLEOTIDE SEQUENCE</scope>
    <source>
        <strain evidence="1">CU02</strain>
    </source>
</reference>
<dbReference type="Proteomes" id="UP001153331">
    <property type="component" value="Unassembled WGS sequence"/>
</dbReference>